<organism evidence="2 3">
    <name type="scientific">Caerostris extrusa</name>
    <name type="common">Bark spider</name>
    <name type="synonym">Caerostris bankana</name>
    <dbReference type="NCBI Taxonomy" id="172846"/>
    <lineage>
        <taxon>Eukaryota</taxon>
        <taxon>Metazoa</taxon>
        <taxon>Ecdysozoa</taxon>
        <taxon>Arthropoda</taxon>
        <taxon>Chelicerata</taxon>
        <taxon>Arachnida</taxon>
        <taxon>Araneae</taxon>
        <taxon>Araneomorphae</taxon>
        <taxon>Entelegynae</taxon>
        <taxon>Araneoidea</taxon>
        <taxon>Araneidae</taxon>
        <taxon>Caerostris</taxon>
    </lineage>
</organism>
<name>A0AAV4TP23_CAEEX</name>
<feature type="region of interest" description="Disordered" evidence="1">
    <location>
        <begin position="87"/>
        <end position="107"/>
    </location>
</feature>
<comment type="caution">
    <text evidence="2">The sequence shown here is derived from an EMBL/GenBank/DDBJ whole genome shotgun (WGS) entry which is preliminary data.</text>
</comment>
<evidence type="ECO:0000313" key="3">
    <source>
        <dbReference type="Proteomes" id="UP001054945"/>
    </source>
</evidence>
<dbReference type="AlphaFoldDB" id="A0AAV4TP23"/>
<accession>A0AAV4TP23</accession>
<evidence type="ECO:0000256" key="1">
    <source>
        <dbReference type="SAM" id="MobiDB-lite"/>
    </source>
</evidence>
<keyword evidence="3" id="KW-1185">Reference proteome</keyword>
<proteinExistence type="predicted"/>
<reference evidence="2 3" key="1">
    <citation type="submission" date="2021-06" db="EMBL/GenBank/DDBJ databases">
        <title>Caerostris extrusa draft genome.</title>
        <authorList>
            <person name="Kono N."/>
            <person name="Arakawa K."/>
        </authorList>
    </citation>
    <scope>NUCLEOTIDE SEQUENCE [LARGE SCALE GENOMIC DNA]</scope>
</reference>
<gene>
    <name evidence="2" type="ORF">CEXT_81521</name>
</gene>
<protein>
    <recommendedName>
        <fullName evidence="4">Ig-like domain-containing protein</fullName>
    </recommendedName>
</protein>
<evidence type="ECO:0008006" key="4">
    <source>
        <dbReference type="Google" id="ProtNLM"/>
    </source>
</evidence>
<evidence type="ECO:0000313" key="2">
    <source>
        <dbReference type="EMBL" id="GIY47489.1"/>
    </source>
</evidence>
<dbReference type="Proteomes" id="UP001054945">
    <property type="component" value="Unassembled WGS sequence"/>
</dbReference>
<sequence length="107" mass="12316">MTKFKLIEKIIYIGVQHQQSTTKYQQHTKKNQDPKCGKKWCLLPLPSQDQPVAHPHPVVAGESVMLKCRYELGNETLYSVKWYKNMGSSSGTCPPPTRLSRHFDRSE</sequence>
<dbReference type="EMBL" id="BPLR01011585">
    <property type="protein sequence ID" value="GIY47489.1"/>
    <property type="molecule type" value="Genomic_DNA"/>
</dbReference>